<evidence type="ECO:0000313" key="13">
    <source>
        <dbReference type="Proteomes" id="UP000034076"/>
    </source>
</evidence>
<evidence type="ECO:0000259" key="10">
    <source>
        <dbReference type="PROSITE" id="PS51379"/>
    </source>
</evidence>
<dbReference type="InterPro" id="IPR058240">
    <property type="entry name" value="rSAM_sf"/>
</dbReference>
<comment type="cofactor">
    <cofactor evidence="1">
        <name>[4Fe-4S] cluster</name>
        <dbReference type="ChEBI" id="CHEBI:49883"/>
    </cofactor>
</comment>
<dbReference type="EMBL" id="LAYJ01000102">
    <property type="protein sequence ID" value="KKI50693.1"/>
    <property type="molecule type" value="Genomic_DNA"/>
</dbReference>
<evidence type="ECO:0000256" key="1">
    <source>
        <dbReference type="ARBA" id="ARBA00001966"/>
    </source>
</evidence>
<evidence type="ECO:0000256" key="6">
    <source>
        <dbReference type="ARBA" id="ARBA00023002"/>
    </source>
</evidence>
<keyword evidence="4" id="KW-0949">S-adenosyl-L-methionine</keyword>
<keyword evidence="3" id="KW-0004">4Fe-4S</keyword>
<dbReference type="SFLD" id="SFLDG01066">
    <property type="entry name" value="organic_radical-activating_enz"/>
    <property type="match status" value="1"/>
</dbReference>
<dbReference type="PROSITE" id="PS01087">
    <property type="entry name" value="RADICAL_ACTIVATING"/>
    <property type="match status" value="1"/>
</dbReference>
<proteinExistence type="inferred from homology"/>
<dbReference type="InterPro" id="IPR012839">
    <property type="entry name" value="Organic_radical_activase"/>
</dbReference>
<dbReference type="SUPFAM" id="SSF102114">
    <property type="entry name" value="Radical SAM enzymes"/>
    <property type="match status" value="1"/>
</dbReference>
<dbReference type="EC" id="1.97.1.4" evidence="12"/>
<keyword evidence="13" id="KW-1185">Reference proteome</keyword>
<dbReference type="InterPro" id="IPR017896">
    <property type="entry name" value="4Fe4S_Fe-S-bd"/>
</dbReference>
<dbReference type="GO" id="GO:0051539">
    <property type="term" value="F:4 iron, 4 sulfur cluster binding"/>
    <property type="evidence" value="ECO:0007669"/>
    <property type="project" value="UniProtKB-KW"/>
</dbReference>
<accession>A0A0M2NET6</accession>
<evidence type="ECO:0000256" key="7">
    <source>
        <dbReference type="ARBA" id="ARBA00023004"/>
    </source>
</evidence>
<dbReference type="PANTHER" id="PTHR30352">
    <property type="entry name" value="PYRUVATE FORMATE-LYASE-ACTIVATING ENZYME"/>
    <property type="match status" value="1"/>
</dbReference>
<dbReference type="InterPro" id="IPR007197">
    <property type="entry name" value="rSAM"/>
</dbReference>
<dbReference type="GO" id="GO:0016829">
    <property type="term" value="F:lyase activity"/>
    <property type="evidence" value="ECO:0007669"/>
    <property type="project" value="UniProtKB-KW"/>
</dbReference>
<evidence type="ECO:0000256" key="8">
    <source>
        <dbReference type="ARBA" id="ARBA00023014"/>
    </source>
</evidence>
<dbReference type="AlphaFoldDB" id="A0A0M2NET6"/>
<dbReference type="GO" id="GO:0043365">
    <property type="term" value="F:[formate-C-acetyltransferase]-activating enzyme activity"/>
    <property type="evidence" value="ECO:0007669"/>
    <property type="project" value="UniProtKB-EC"/>
</dbReference>
<evidence type="ECO:0000259" key="11">
    <source>
        <dbReference type="PROSITE" id="PS51918"/>
    </source>
</evidence>
<dbReference type="SFLD" id="SFLDG01118">
    <property type="entry name" value="activating_enzymes__group_2"/>
    <property type="match status" value="1"/>
</dbReference>
<keyword evidence="7" id="KW-0408">Iron</keyword>
<evidence type="ECO:0000256" key="2">
    <source>
        <dbReference type="ARBA" id="ARBA00009777"/>
    </source>
</evidence>
<protein>
    <submittedName>
        <fullName evidence="12">Pyruvate formate-lyase activating enzyme</fullName>
        <ecNumber evidence="12">1.97.1.4</ecNumber>
    </submittedName>
</protein>
<evidence type="ECO:0000256" key="4">
    <source>
        <dbReference type="ARBA" id="ARBA00022691"/>
    </source>
</evidence>
<dbReference type="PROSITE" id="PS51918">
    <property type="entry name" value="RADICAL_SAM"/>
    <property type="match status" value="1"/>
</dbReference>
<dbReference type="InterPro" id="IPR017900">
    <property type="entry name" value="4Fe4S_Fe_S_CS"/>
</dbReference>
<dbReference type="PATRIC" id="fig|270498.16.peg.1077"/>
<dbReference type="Gene3D" id="3.30.70.20">
    <property type="match status" value="1"/>
</dbReference>
<evidence type="ECO:0000313" key="12">
    <source>
        <dbReference type="EMBL" id="KKI50693.1"/>
    </source>
</evidence>
<gene>
    <name evidence="12" type="ORF">CHK_1808</name>
</gene>
<keyword evidence="6 12" id="KW-0560">Oxidoreductase</keyword>
<dbReference type="InterPro" id="IPR001989">
    <property type="entry name" value="Radical_activat_CS"/>
</dbReference>
<name>A0A0M2NET6_9FIRM</name>
<comment type="similarity">
    <text evidence="2">Belongs to the organic radical-activating enzymes family.</text>
</comment>
<dbReference type="GO" id="GO:0046872">
    <property type="term" value="F:metal ion binding"/>
    <property type="evidence" value="ECO:0007669"/>
    <property type="project" value="UniProtKB-KW"/>
</dbReference>
<dbReference type="SFLD" id="SFLDS00029">
    <property type="entry name" value="Radical_SAM"/>
    <property type="match status" value="1"/>
</dbReference>
<comment type="caution">
    <text evidence="12">The sequence shown here is derived from an EMBL/GenBank/DDBJ whole genome shotgun (WGS) entry which is preliminary data.</text>
</comment>
<dbReference type="SUPFAM" id="SSF54862">
    <property type="entry name" value="4Fe-4S ferredoxins"/>
    <property type="match status" value="1"/>
</dbReference>
<dbReference type="Proteomes" id="UP000034076">
    <property type="component" value="Unassembled WGS sequence"/>
</dbReference>
<dbReference type="Pfam" id="PF00037">
    <property type="entry name" value="Fer4"/>
    <property type="match status" value="1"/>
</dbReference>
<reference evidence="12 13" key="1">
    <citation type="submission" date="2015-04" db="EMBL/GenBank/DDBJ databases">
        <title>Draft genome sequence of bacteremic isolate Catabacter hongkongensis type strain HKU16T.</title>
        <authorList>
            <person name="Lau S.K."/>
            <person name="Teng J.L."/>
            <person name="Huang Y."/>
            <person name="Curreem S.O."/>
            <person name="Tsui S.K."/>
            <person name="Woo P.C."/>
        </authorList>
    </citation>
    <scope>NUCLEOTIDE SEQUENCE [LARGE SCALE GENOMIC DNA]</scope>
    <source>
        <strain evidence="12 13">HKU16</strain>
    </source>
</reference>
<dbReference type="CDD" id="cd01335">
    <property type="entry name" value="Radical_SAM"/>
    <property type="match status" value="1"/>
</dbReference>
<dbReference type="Gene3D" id="3.20.20.70">
    <property type="entry name" value="Aldolase class I"/>
    <property type="match status" value="1"/>
</dbReference>
<dbReference type="STRING" id="270498.CHK_1808"/>
<keyword evidence="5" id="KW-0479">Metal-binding</keyword>
<evidence type="ECO:0000256" key="9">
    <source>
        <dbReference type="ARBA" id="ARBA00047365"/>
    </source>
</evidence>
<dbReference type="RefSeq" id="WP_046443672.1">
    <property type="nucleotide sequence ID" value="NZ_LAYJ01000102.1"/>
</dbReference>
<dbReference type="Pfam" id="PF04055">
    <property type="entry name" value="Radical_SAM"/>
    <property type="match status" value="1"/>
</dbReference>
<dbReference type="PROSITE" id="PS00198">
    <property type="entry name" value="4FE4S_FER_1"/>
    <property type="match status" value="1"/>
</dbReference>
<feature type="domain" description="4Fe-4S ferredoxin-type" evidence="10">
    <location>
        <begin position="45"/>
        <end position="74"/>
    </location>
</feature>
<dbReference type="InterPro" id="IPR034457">
    <property type="entry name" value="Organic_radical-activating"/>
</dbReference>
<dbReference type="InterPro" id="IPR040074">
    <property type="entry name" value="BssD/PflA/YjjW"/>
</dbReference>
<feature type="domain" description="4Fe-4S ferredoxin-type" evidence="10">
    <location>
        <begin position="75"/>
        <end position="99"/>
    </location>
</feature>
<evidence type="ECO:0000256" key="5">
    <source>
        <dbReference type="ARBA" id="ARBA00022723"/>
    </source>
</evidence>
<sequence>MKGCIFDVQRFSIHDGPGIRTTIFLKGCPLRCRWCCNPESIHPQPEILFNPDLCIGCGMCIRACPTGATKTIDIDRSLCTDCGKCVQTCYAEAKYLKGEYVTPKEVLDIAIRDASFYARTGGGVTFSGGEPLLQVDFLEETLSLCKKNGIGTAIETCGYVPWEHFVRIAPFVDVFLFDIKSTDSDNHLAYTGVRCERIMENCERLSKVAKRLVIRVPVIPSFNFDVGSLTKIVRFAEKIGVAEINFLPYHRFAAKKYTFLGREYWNPGIERLDDSAVKACIEKIKTPVKLRING</sequence>
<dbReference type="PIRSF" id="PIRSF000371">
    <property type="entry name" value="PFL_act_enz"/>
    <property type="match status" value="1"/>
</dbReference>
<dbReference type="PROSITE" id="PS51379">
    <property type="entry name" value="4FE4S_FER_2"/>
    <property type="match status" value="2"/>
</dbReference>
<organism evidence="12 13">
    <name type="scientific">Christensenella hongkongensis</name>
    <dbReference type="NCBI Taxonomy" id="270498"/>
    <lineage>
        <taxon>Bacteria</taxon>
        <taxon>Bacillati</taxon>
        <taxon>Bacillota</taxon>
        <taxon>Clostridia</taxon>
        <taxon>Christensenellales</taxon>
        <taxon>Christensenellaceae</taxon>
        <taxon>Christensenella</taxon>
    </lineage>
</organism>
<dbReference type="OrthoDB" id="9782387at2"/>
<feature type="domain" description="Radical SAM core" evidence="11">
    <location>
        <begin position="14"/>
        <end position="293"/>
    </location>
</feature>
<dbReference type="NCBIfam" id="TIGR02494">
    <property type="entry name" value="PFLE_PFLC"/>
    <property type="match status" value="1"/>
</dbReference>
<comment type="catalytic activity">
    <reaction evidence="9">
        <text>glycyl-[protein] + reduced [flavodoxin] + S-adenosyl-L-methionine = glycin-2-yl radical-[protein] + semiquinone [flavodoxin] + 5'-deoxyadenosine + L-methionine + H(+)</text>
        <dbReference type="Rhea" id="RHEA:61976"/>
        <dbReference type="Rhea" id="RHEA-COMP:10622"/>
        <dbReference type="Rhea" id="RHEA-COMP:14480"/>
        <dbReference type="Rhea" id="RHEA-COMP:15993"/>
        <dbReference type="Rhea" id="RHEA-COMP:15994"/>
        <dbReference type="ChEBI" id="CHEBI:15378"/>
        <dbReference type="ChEBI" id="CHEBI:17319"/>
        <dbReference type="ChEBI" id="CHEBI:29947"/>
        <dbReference type="ChEBI" id="CHEBI:32722"/>
        <dbReference type="ChEBI" id="CHEBI:57618"/>
        <dbReference type="ChEBI" id="CHEBI:57844"/>
        <dbReference type="ChEBI" id="CHEBI:59789"/>
        <dbReference type="ChEBI" id="CHEBI:140311"/>
    </reaction>
</comment>
<dbReference type="PANTHER" id="PTHR30352:SF4">
    <property type="entry name" value="PYRUVATE FORMATE-LYASE 2-ACTIVATING ENZYME"/>
    <property type="match status" value="1"/>
</dbReference>
<evidence type="ECO:0000256" key="3">
    <source>
        <dbReference type="ARBA" id="ARBA00022485"/>
    </source>
</evidence>
<keyword evidence="12" id="KW-0456">Lyase</keyword>
<keyword evidence="8" id="KW-0411">Iron-sulfur</keyword>
<keyword evidence="12" id="KW-0670">Pyruvate</keyword>
<dbReference type="InterPro" id="IPR013785">
    <property type="entry name" value="Aldolase_TIM"/>
</dbReference>